<dbReference type="Pfam" id="PF13828">
    <property type="entry name" value="DUF4190"/>
    <property type="match status" value="1"/>
</dbReference>
<organism evidence="4 5">
    <name type="scientific">Cryptosporangium minutisporangium</name>
    <dbReference type="NCBI Taxonomy" id="113569"/>
    <lineage>
        <taxon>Bacteria</taxon>
        <taxon>Bacillati</taxon>
        <taxon>Actinomycetota</taxon>
        <taxon>Actinomycetes</taxon>
        <taxon>Cryptosporangiales</taxon>
        <taxon>Cryptosporangiaceae</taxon>
        <taxon>Cryptosporangium</taxon>
    </lineage>
</organism>
<keyword evidence="2" id="KW-0812">Transmembrane</keyword>
<dbReference type="InterPro" id="IPR025241">
    <property type="entry name" value="DUF4190"/>
</dbReference>
<name>A0ABP6T4U8_9ACTN</name>
<dbReference type="RefSeq" id="WP_345731417.1">
    <property type="nucleotide sequence ID" value="NZ_BAAAYN010000041.1"/>
</dbReference>
<evidence type="ECO:0000259" key="3">
    <source>
        <dbReference type="Pfam" id="PF13828"/>
    </source>
</evidence>
<reference evidence="5" key="1">
    <citation type="journal article" date="2019" name="Int. J. Syst. Evol. Microbiol.">
        <title>The Global Catalogue of Microorganisms (GCM) 10K type strain sequencing project: providing services to taxonomists for standard genome sequencing and annotation.</title>
        <authorList>
            <consortium name="The Broad Institute Genomics Platform"/>
            <consortium name="The Broad Institute Genome Sequencing Center for Infectious Disease"/>
            <person name="Wu L."/>
            <person name="Ma J."/>
        </authorList>
    </citation>
    <scope>NUCLEOTIDE SEQUENCE [LARGE SCALE GENOMIC DNA]</scope>
    <source>
        <strain evidence="5">JCM 9458</strain>
    </source>
</reference>
<evidence type="ECO:0000256" key="2">
    <source>
        <dbReference type="SAM" id="Phobius"/>
    </source>
</evidence>
<comment type="caution">
    <text evidence="4">The sequence shown here is derived from an EMBL/GenBank/DDBJ whole genome shotgun (WGS) entry which is preliminary data.</text>
</comment>
<gene>
    <name evidence="4" type="ORF">GCM10020369_58020</name>
</gene>
<evidence type="ECO:0000256" key="1">
    <source>
        <dbReference type="SAM" id="MobiDB-lite"/>
    </source>
</evidence>
<dbReference type="Proteomes" id="UP001501676">
    <property type="component" value="Unassembled WGS sequence"/>
</dbReference>
<dbReference type="EMBL" id="BAAAYN010000041">
    <property type="protein sequence ID" value="GAA3393234.1"/>
    <property type="molecule type" value="Genomic_DNA"/>
</dbReference>
<protein>
    <recommendedName>
        <fullName evidence="3">DUF4190 domain-containing protein</fullName>
    </recommendedName>
</protein>
<keyword evidence="2" id="KW-1133">Transmembrane helix</keyword>
<feature type="domain" description="DUF4190" evidence="3">
    <location>
        <begin position="84"/>
        <end position="145"/>
    </location>
</feature>
<feature type="transmembrane region" description="Helical" evidence="2">
    <location>
        <begin position="131"/>
        <end position="163"/>
    </location>
</feature>
<evidence type="ECO:0000313" key="5">
    <source>
        <dbReference type="Proteomes" id="UP001501676"/>
    </source>
</evidence>
<proteinExistence type="predicted"/>
<accession>A0ABP6T4U8</accession>
<sequence length="171" mass="17573">MTTNPPPGEANPWAKPTSGFPDPTSGYPAPTSGYPDPTSGYPVGQAYDPNAYPGAPGAYPPPGGAWGAPPPGYPMYAPRKQNGLALASMITSICSFVMCGGLPGIVGAILGHKAKKQIRETGEDGEGMATAGIIIGWIGFGLSMALILFYAVIIIGGLAFGWFETDTTSTY</sequence>
<feature type="transmembrane region" description="Helical" evidence="2">
    <location>
        <begin position="84"/>
        <end position="110"/>
    </location>
</feature>
<keyword evidence="2" id="KW-0472">Membrane</keyword>
<feature type="region of interest" description="Disordered" evidence="1">
    <location>
        <begin position="1"/>
        <end position="54"/>
    </location>
</feature>
<keyword evidence="5" id="KW-1185">Reference proteome</keyword>
<evidence type="ECO:0000313" key="4">
    <source>
        <dbReference type="EMBL" id="GAA3393234.1"/>
    </source>
</evidence>